<comment type="caution">
    <text evidence="1">The sequence shown here is derived from an EMBL/GenBank/DDBJ whole genome shotgun (WGS) entry which is preliminary data.</text>
</comment>
<accession>A0A7J7N3B2</accession>
<evidence type="ECO:0000313" key="1">
    <source>
        <dbReference type="EMBL" id="KAF6161510.1"/>
    </source>
</evidence>
<evidence type="ECO:0008006" key="3">
    <source>
        <dbReference type="Google" id="ProtNLM"/>
    </source>
</evidence>
<organism evidence="1 2">
    <name type="scientific">Kingdonia uniflora</name>
    <dbReference type="NCBI Taxonomy" id="39325"/>
    <lineage>
        <taxon>Eukaryota</taxon>
        <taxon>Viridiplantae</taxon>
        <taxon>Streptophyta</taxon>
        <taxon>Embryophyta</taxon>
        <taxon>Tracheophyta</taxon>
        <taxon>Spermatophyta</taxon>
        <taxon>Magnoliopsida</taxon>
        <taxon>Ranunculales</taxon>
        <taxon>Circaeasteraceae</taxon>
        <taxon>Kingdonia</taxon>
    </lineage>
</organism>
<dbReference type="EMBL" id="JACGCM010001129">
    <property type="protein sequence ID" value="KAF6161510.1"/>
    <property type="molecule type" value="Genomic_DNA"/>
</dbReference>
<dbReference type="AlphaFoldDB" id="A0A7J7N3B2"/>
<reference evidence="1 2" key="1">
    <citation type="journal article" date="2020" name="IScience">
        <title>Genome Sequencing of the Endangered Kingdonia uniflora (Circaeasteraceae, Ranunculales) Reveals Potential Mechanisms of Evolutionary Specialization.</title>
        <authorList>
            <person name="Sun Y."/>
            <person name="Deng T."/>
            <person name="Zhang A."/>
            <person name="Moore M.J."/>
            <person name="Landis J.B."/>
            <person name="Lin N."/>
            <person name="Zhang H."/>
            <person name="Zhang X."/>
            <person name="Huang J."/>
            <person name="Zhang X."/>
            <person name="Sun H."/>
            <person name="Wang H."/>
        </authorList>
    </citation>
    <scope>NUCLEOTIDE SEQUENCE [LARGE SCALE GENOMIC DNA]</scope>
    <source>
        <strain evidence="1">TB1705</strain>
        <tissue evidence="1">Leaf</tissue>
    </source>
</reference>
<protein>
    <recommendedName>
        <fullName evidence="3">Transposase</fullName>
    </recommendedName>
</protein>
<dbReference type="Proteomes" id="UP000541444">
    <property type="component" value="Unassembled WGS sequence"/>
</dbReference>
<sequence length="103" mass="11977">MQHTNDAWKKHRSRVYKKYTKGKDPVKVKAVPPLFVPKEVWIEFVDMCNSDAFQTLGKDKKGHMMAMDIDITPSFVANRIHIVEENEDLKATNNELKTMLLNM</sequence>
<keyword evidence="2" id="KW-1185">Reference proteome</keyword>
<evidence type="ECO:0000313" key="2">
    <source>
        <dbReference type="Proteomes" id="UP000541444"/>
    </source>
</evidence>
<name>A0A7J7N3B2_9MAGN</name>
<gene>
    <name evidence="1" type="ORF">GIB67_009389</name>
</gene>
<proteinExistence type="predicted"/>